<dbReference type="Pfam" id="PF01459">
    <property type="entry name" value="Porin_3"/>
    <property type="match status" value="1"/>
</dbReference>
<protein>
    <submittedName>
        <fullName evidence="1">Uncharacterized protein</fullName>
    </submittedName>
</protein>
<sequence length="312" mass="36144">MASTAQSLRYDSFSSLGNFNKNVLSDDYTHSNFETYKFKGNTTQGGKTEYKAKIITSKQNGQVVYELKDEGKLQFVFLDRFIIELAQRRCGDLKFHIDLGSLILKGRNYNFFSNLKTNTTFGKYNWRFGTNYFDKNFESNSRLNVNLGGEDCNLGFTHRNLIRRNNFVFAWVLGADLIDWRKGLTRYDAIAGYENGQIDLYLQHNSQQSHKFQCGKIITTLSYNQNNQTQYSIEVENNKKKNTLTAGFKHDLDKDITVRGKISTDQNLQLALKRNWKNIAVAFSFQFQLGNKLVDFSRFPPLPFGIKFDFKI</sequence>
<dbReference type="RefSeq" id="XP_004031331.1">
    <property type="nucleotide sequence ID" value="XM_004031283.1"/>
</dbReference>
<reference evidence="1 2" key="1">
    <citation type="submission" date="2011-07" db="EMBL/GenBank/DDBJ databases">
        <authorList>
            <person name="Coyne R."/>
            <person name="Brami D."/>
            <person name="Johnson J."/>
            <person name="Hostetler J."/>
            <person name="Hannick L."/>
            <person name="Clark T."/>
            <person name="Cassidy-Hanley D."/>
            <person name="Inman J."/>
        </authorList>
    </citation>
    <scope>NUCLEOTIDE SEQUENCE [LARGE SCALE GENOMIC DNA]</scope>
    <source>
        <strain evidence="1 2">G5</strain>
    </source>
</reference>
<accession>G0QXH7</accession>
<dbReference type="InterPro" id="IPR027246">
    <property type="entry name" value="Porin_Euk/Tom40"/>
</dbReference>
<keyword evidence="2" id="KW-1185">Reference proteome</keyword>
<dbReference type="OrthoDB" id="319725at2759"/>
<dbReference type="EMBL" id="GL984074">
    <property type="protein sequence ID" value="EGR30095.1"/>
    <property type="molecule type" value="Genomic_DNA"/>
</dbReference>
<dbReference type="GO" id="GO:0005741">
    <property type="term" value="C:mitochondrial outer membrane"/>
    <property type="evidence" value="ECO:0007669"/>
    <property type="project" value="InterPro"/>
</dbReference>
<evidence type="ECO:0000313" key="2">
    <source>
        <dbReference type="Proteomes" id="UP000008983"/>
    </source>
</evidence>
<dbReference type="GeneID" id="14906208"/>
<dbReference type="InterPro" id="IPR023614">
    <property type="entry name" value="Porin_dom_sf"/>
</dbReference>
<dbReference type="AlphaFoldDB" id="G0QXH7"/>
<name>G0QXH7_ICHMU</name>
<organism evidence="1 2">
    <name type="scientific">Ichthyophthirius multifiliis</name>
    <name type="common">White spot disease agent</name>
    <name type="synonym">Ich</name>
    <dbReference type="NCBI Taxonomy" id="5932"/>
    <lineage>
        <taxon>Eukaryota</taxon>
        <taxon>Sar</taxon>
        <taxon>Alveolata</taxon>
        <taxon>Ciliophora</taxon>
        <taxon>Intramacronucleata</taxon>
        <taxon>Oligohymenophorea</taxon>
        <taxon>Hymenostomatida</taxon>
        <taxon>Ophryoglenina</taxon>
        <taxon>Ichthyophthirius</taxon>
    </lineage>
</organism>
<dbReference type="eggNOG" id="ENOG502T2NT">
    <property type="taxonomic scope" value="Eukaryota"/>
</dbReference>
<dbReference type="InParanoid" id="G0QXH7"/>
<dbReference type="OMA" id="HGALETW"/>
<proteinExistence type="predicted"/>
<evidence type="ECO:0000313" key="1">
    <source>
        <dbReference type="EMBL" id="EGR30095.1"/>
    </source>
</evidence>
<gene>
    <name evidence="1" type="ORF">IMG5_142880</name>
</gene>
<dbReference type="Proteomes" id="UP000008983">
    <property type="component" value="Unassembled WGS sequence"/>
</dbReference>
<dbReference type="GO" id="GO:0055085">
    <property type="term" value="P:transmembrane transport"/>
    <property type="evidence" value="ECO:0007669"/>
    <property type="project" value="InterPro"/>
</dbReference>
<dbReference type="Gene3D" id="2.40.160.10">
    <property type="entry name" value="Porin"/>
    <property type="match status" value="1"/>
</dbReference>